<dbReference type="AlphaFoldDB" id="A0A1D3L304"/>
<evidence type="ECO:0000313" key="1">
    <source>
        <dbReference type="EMBL" id="SCG85948.1"/>
    </source>
</evidence>
<dbReference type="EMBL" id="LT607756">
    <property type="protein sequence ID" value="SCG85948.1"/>
    <property type="molecule type" value="Genomic_DNA"/>
</dbReference>
<dbReference type="Proteomes" id="UP000094707">
    <property type="component" value="Chromosome I"/>
</dbReference>
<keyword evidence="2" id="KW-1185">Reference proteome</keyword>
<organism evidence="1 2">
    <name type="scientific">Methanobacterium congolense</name>
    <dbReference type="NCBI Taxonomy" id="118062"/>
    <lineage>
        <taxon>Archaea</taxon>
        <taxon>Methanobacteriati</taxon>
        <taxon>Methanobacteriota</taxon>
        <taxon>Methanomada group</taxon>
        <taxon>Methanobacteria</taxon>
        <taxon>Methanobacteriales</taxon>
        <taxon>Methanobacteriaceae</taxon>
        <taxon>Methanobacterium</taxon>
    </lineage>
</organism>
<reference evidence="1 2" key="1">
    <citation type="submission" date="2016-08" db="EMBL/GenBank/DDBJ databases">
        <authorList>
            <person name="Seilhamer J.J."/>
        </authorList>
    </citation>
    <scope>NUCLEOTIDE SEQUENCE [LARGE SCALE GENOMIC DNA]</scope>
    <source>
        <strain evidence="1">Buetzberg</strain>
    </source>
</reference>
<name>A0A1D3L304_9EURY</name>
<dbReference type="RefSeq" id="WP_071907059.1">
    <property type="nucleotide sequence ID" value="NZ_LT607756.1"/>
</dbReference>
<evidence type="ECO:0000313" key="2">
    <source>
        <dbReference type="Proteomes" id="UP000094707"/>
    </source>
</evidence>
<dbReference type="OrthoDB" id="374276at2157"/>
<proteinExistence type="predicted"/>
<accession>A0A1D3L304</accession>
<dbReference type="GeneID" id="30412233"/>
<gene>
    <name evidence="1" type="ORF">MCBB_1391</name>
</gene>
<sequence>MAMECPVCGRATSNNGMYCSECGEEMVFIGKPTESIPAADVRYPEHDDLHCEFERILSEMIVNRCNS</sequence>
<protein>
    <submittedName>
        <fullName evidence="1">Zinc-ribbon domain</fullName>
    </submittedName>
</protein>
<dbReference type="KEGG" id="mcub:MCBB_1391"/>